<accession>A0A1W6KF69</accession>
<dbReference type="EMBL" id="CP020931">
    <property type="protein sequence ID" value="ARM86041.1"/>
    <property type="molecule type" value="Genomic_DNA"/>
</dbReference>
<dbReference type="Proteomes" id="UP000193100">
    <property type="component" value="Chromosome"/>
</dbReference>
<proteinExistence type="predicted"/>
<dbReference type="AlphaFoldDB" id="A0A1W6KF69"/>
<gene>
    <name evidence="1" type="ORF">MARSALSMR5_04021</name>
</gene>
<protein>
    <submittedName>
        <fullName evidence="1">Uncharacterized protein</fullName>
    </submittedName>
</protein>
<name>A0A1W6KF69_9GAMM</name>
<sequence>MHFPHFNRHASINPRRKARALDNKESFVKPYINMFVAAVLILGAGSAVAAEPDVYNNPTAGLEVTKPADWSYVTAAQNMDNIKGVKLRDEEFHAAMQKYATAPLVAMTKYPMPYDDVNPSFKVNLKPFGGLKGKSPQDIISLVMPQFKNAFQDFVLVQPPKEVFVSGIESAYARMNYTMEIPDGRSFQTTSELWIVPRGDYFFMIGAGTRQDERTGSREEIQDILASLKIEK</sequence>
<organism evidence="1 2">
    <name type="scientific">Marinobacter salarius</name>
    <dbReference type="NCBI Taxonomy" id="1420917"/>
    <lineage>
        <taxon>Bacteria</taxon>
        <taxon>Pseudomonadati</taxon>
        <taxon>Pseudomonadota</taxon>
        <taxon>Gammaproteobacteria</taxon>
        <taxon>Pseudomonadales</taxon>
        <taxon>Marinobacteraceae</taxon>
        <taxon>Marinobacter</taxon>
    </lineage>
</organism>
<evidence type="ECO:0000313" key="1">
    <source>
        <dbReference type="EMBL" id="ARM86041.1"/>
    </source>
</evidence>
<evidence type="ECO:0000313" key="2">
    <source>
        <dbReference type="Proteomes" id="UP000193100"/>
    </source>
</evidence>
<reference evidence="1 2" key="1">
    <citation type="submission" date="2017-04" db="EMBL/GenBank/DDBJ databases">
        <title>Genome Sequence of Marinobacter salarius strain SMR5 Isolated from a culture of the Diatom Skeletonema marinoi.</title>
        <authorList>
            <person name="Topel M."/>
            <person name="Pinder M.I.M."/>
            <person name="Johansson O.N."/>
            <person name="Kourtchenko O."/>
            <person name="Godhe A."/>
            <person name="Clarke A.K."/>
        </authorList>
    </citation>
    <scope>NUCLEOTIDE SEQUENCE [LARGE SCALE GENOMIC DNA]</scope>
    <source>
        <strain evidence="1 2">SMR5</strain>
    </source>
</reference>